<dbReference type="SUPFAM" id="SSF52172">
    <property type="entry name" value="CheY-like"/>
    <property type="match status" value="1"/>
</dbReference>
<evidence type="ECO:0000256" key="3">
    <source>
        <dbReference type="ARBA" id="ARBA00023125"/>
    </source>
</evidence>
<dbReference type="PANTHER" id="PTHR43214">
    <property type="entry name" value="TWO-COMPONENT RESPONSE REGULATOR"/>
    <property type="match status" value="1"/>
</dbReference>
<dbReference type="RefSeq" id="WP_128559788.1">
    <property type="nucleotide sequence ID" value="NZ_QUAK01000236.1"/>
</dbReference>
<accession>A0A372LV12</accession>
<comment type="caution">
    <text evidence="8">The sequence shown here is derived from an EMBL/GenBank/DDBJ whole genome shotgun (WGS) entry which is preliminary data.</text>
</comment>
<feature type="domain" description="Response regulatory" evidence="7">
    <location>
        <begin position="2"/>
        <end position="122"/>
    </location>
</feature>
<feature type="modified residue" description="4-aspartylphosphate" evidence="5">
    <location>
        <position position="52"/>
    </location>
</feature>
<dbReference type="PANTHER" id="PTHR43214:SF24">
    <property type="entry name" value="TRANSCRIPTIONAL REGULATORY PROTEIN NARL-RELATED"/>
    <property type="match status" value="1"/>
</dbReference>
<reference evidence="8 9" key="1">
    <citation type="submission" date="2018-08" db="EMBL/GenBank/DDBJ databases">
        <title>Isolation, diversity and antifungal activity of Actinobacteria from wheat.</title>
        <authorList>
            <person name="Han C."/>
        </authorList>
    </citation>
    <scope>NUCLEOTIDE SEQUENCE [LARGE SCALE GENOMIC DNA]</scope>
    <source>
        <strain evidence="8 9">NEAU-YY421</strain>
    </source>
</reference>
<keyword evidence="9" id="KW-1185">Reference proteome</keyword>
<dbReference type="InterPro" id="IPR058245">
    <property type="entry name" value="NreC/VraR/RcsB-like_REC"/>
</dbReference>
<dbReference type="SMART" id="SM00421">
    <property type="entry name" value="HTH_LUXR"/>
    <property type="match status" value="1"/>
</dbReference>
<evidence type="ECO:0000256" key="5">
    <source>
        <dbReference type="PROSITE-ProRule" id="PRU00169"/>
    </source>
</evidence>
<feature type="domain" description="HTH luxR-type" evidence="6">
    <location>
        <begin position="144"/>
        <end position="214"/>
    </location>
</feature>
<dbReference type="EMBL" id="QUAK01000236">
    <property type="protein sequence ID" value="RFU82508.1"/>
    <property type="molecule type" value="Genomic_DNA"/>
</dbReference>
<evidence type="ECO:0000256" key="2">
    <source>
        <dbReference type="ARBA" id="ARBA00023015"/>
    </source>
</evidence>
<dbReference type="PRINTS" id="PR00038">
    <property type="entry name" value="HTHLUXR"/>
</dbReference>
<dbReference type="InterPro" id="IPR016032">
    <property type="entry name" value="Sig_transdc_resp-reg_C-effctor"/>
</dbReference>
<keyword evidence="3 8" id="KW-0238">DNA-binding</keyword>
<dbReference type="CDD" id="cd06170">
    <property type="entry name" value="LuxR_C_like"/>
    <property type="match status" value="1"/>
</dbReference>
<dbReference type="SMART" id="SM00448">
    <property type="entry name" value="REC"/>
    <property type="match status" value="1"/>
</dbReference>
<dbReference type="Pfam" id="PF00196">
    <property type="entry name" value="GerE"/>
    <property type="match status" value="1"/>
</dbReference>
<evidence type="ECO:0000256" key="4">
    <source>
        <dbReference type="ARBA" id="ARBA00023163"/>
    </source>
</evidence>
<dbReference type="InterPro" id="IPR039420">
    <property type="entry name" value="WalR-like"/>
</dbReference>
<dbReference type="SUPFAM" id="SSF46894">
    <property type="entry name" value="C-terminal effector domain of the bipartite response regulators"/>
    <property type="match status" value="1"/>
</dbReference>
<keyword evidence="1 5" id="KW-0597">Phosphoprotein</keyword>
<dbReference type="GO" id="GO:0000160">
    <property type="term" value="P:phosphorelay signal transduction system"/>
    <property type="evidence" value="ECO:0007669"/>
    <property type="project" value="InterPro"/>
</dbReference>
<dbReference type="GO" id="GO:0006355">
    <property type="term" value="P:regulation of DNA-templated transcription"/>
    <property type="evidence" value="ECO:0007669"/>
    <property type="project" value="InterPro"/>
</dbReference>
<proteinExistence type="predicted"/>
<sequence>MRIVLAEDHFLLRDGLSRLLGAFGHEVVAAVDNGPELQRQLTEQEPDIAIVDVRLPPGFSDEGLRAAVAARQQQPGLPVLLLSQYVEPLYARELLSTGSSGVGYVLKERVSNGAEFVATIDRVASGGTAMDPEVVSKLVTGKNRDEPMNSLTEREREVLECLAQGRSNAGIAEALFITEKAVAKHIGNIFPKLGLPPSDTDNRRVLAVLAYLDR</sequence>
<dbReference type="PROSITE" id="PS50043">
    <property type="entry name" value="HTH_LUXR_2"/>
    <property type="match status" value="1"/>
</dbReference>
<gene>
    <name evidence="8" type="ORF">DY218_32725</name>
</gene>
<evidence type="ECO:0000259" key="7">
    <source>
        <dbReference type="PROSITE" id="PS50110"/>
    </source>
</evidence>
<dbReference type="Pfam" id="PF00072">
    <property type="entry name" value="Response_reg"/>
    <property type="match status" value="1"/>
</dbReference>
<dbReference type="Gene3D" id="3.40.50.2300">
    <property type="match status" value="1"/>
</dbReference>
<evidence type="ECO:0000259" key="6">
    <source>
        <dbReference type="PROSITE" id="PS50043"/>
    </source>
</evidence>
<dbReference type="PROSITE" id="PS50110">
    <property type="entry name" value="RESPONSE_REGULATORY"/>
    <property type="match status" value="1"/>
</dbReference>
<organism evidence="8 9">
    <name type="scientific">Streptomyces triticagri</name>
    <dbReference type="NCBI Taxonomy" id="2293568"/>
    <lineage>
        <taxon>Bacteria</taxon>
        <taxon>Bacillati</taxon>
        <taxon>Actinomycetota</taxon>
        <taxon>Actinomycetes</taxon>
        <taxon>Kitasatosporales</taxon>
        <taxon>Streptomycetaceae</taxon>
        <taxon>Streptomyces</taxon>
    </lineage>
</organism>
<keyword evidence="4" id="KW-0804">Transcription</keyword>
<dbReference type="AlphaFoldDB" id="A0A372LV12"/>
<name>A0A372LV12_9ACTN</name>
<evidence type="ECO:0000256" key="1">
    <source>
        <dbReference type="ARBA" id="ARBA00022553"/>
    </source>
</evidence>
<dbReference type="OrthoDB" id="9808843at2"/>
<dbReference type="InterPro" id="IPR011006">
    <property type="entry name" value="CheY-like_superfamily"/>
</dbReference>
<dbReference type="InterPro" id="IPR000792">
    <property type="entry name" value="Tscrpt_reg_LuxR_C"/>
</dbReference>
<dbReference type="InterPro" id="IPR001789">
    <property type="entry name" value="Sig_transdc_resp-reg_receiver"/>
</dbReference>
<dbReference type="CDD" id="cd17535">
    <property type="entry name" value="REC_NarL-like"/>
    <property type="match status" value="1"/>
</dbReference>
<dbReference type="Proteomes" id="UP000263094">
    <property type="component" value="Unassembled WGS sequence"/>
</dbReference>
<keyword evidence="2" id="KW-0805">Transcription regulation</keyword>
<evidence type="ECO:0000313" key="9">
    <source>
        <dbReference type="Proteomes" id="UP000263094"/>
    </source>
</evidence>
<dbReference type="GO" id="GO:0003677">
    <property type="term" value="F:DNA binding"/>
    <property type="evidence" value="ECO:0007669"/>
    <property type="project" value="UniProtKB-KW"/>
</dbReference>
<evidence type="ECO:0000313" key="8">
    <source>
        <dbReference type="EMBL" id="RFU82508.1"/>
    </source>
</evidence>
<protein>
    <submittedName>
        <fullName evidence="8">DNA-binding response regulator</fullName>
    </submittedName>
</protein>